<comment type="caution">
    <text evidence="1">The sequence shown here is derived from an EMBL/GenBank/DDBJ whole genome shotgun (WGS) entry which is preliminary data.</text>
</comment>
<evidence type="ECO:0000313" key="2">
    <source>
        <dbReference type="Proteomes" id="UP000324800"/>
    </source>
</evidence>
<gene>
    <name evidence="1" type="ORF">EZS28_047082</name>
</gene>
<proteinExistence type="predicted"/>
<dbReference type="EMBL" id="SNRW01031489">
    <property type="protein sequence ID" value="KAA6357391.1"/>
    <property type="molecule type" value="Genomic_DNA"/>
</dbReference>
<dbReference type="AlphaFoldDB" id="A0A5J4TIM8"/>
<sequence length="103" mass="12495">GIFRLGWTQQFRWIPTKEEHRMTFELDLRDDIPCNTIRIFYETQEGPTIFRNVPKRVKIYQAYDSNPETKYETDIFQIPNPTDEKQGEYEKVIDYNQDLTKQN</sequence>
<evidence type="ECO:0000313" key="1">
    <source>
        <dbReference type="EMBL" id="KAA6357391.1"/>
    </source>
</evidence>
<protein>
    <submittedName>
        <fullName evidence="1">Uncharacterized protein</fullName>
    </submittedName>
</protein>
<accession>A0A5J4TIM8</accession>
<organism evidence="1 2">
    <name type="scientific">Streblomastix strix</name>
    <dbReference type="NCBI Taxonomy" id="222440"/>
    <lineage>
        <taxon>Eukaryota</taxon>
        <taxon>Metamonada</taxon>
        <taxon>Preaxostyla</taxon>
        <taxon>Oxymonadida</taxon>
        <taxon>Streblomastigidae</taxon>
        <taxon>Streblomastix</taxon>
    </lineage>
</organism>
<dbReference type="Proteomes" id="UP000324800">
    <property type="component" value="Unassembled WGS sequence"/>
</dbReference>
<feature type="non-terminal residue" evidence="1">
    <location>
        <position position="1"/>
    </location>
</feature>
<reference evidence="1 2" key="1">
    <citation type="submission" date="2019-03" db="EMBL/GenBank/DDBJ databases">
        <title>Single cell metagenomics reveals metabolic interactions within the superorganism composed of flagellate Streblomastix strix and complex community of Bacteroidetes bacteria on its surface.</title>
        <authorList>
            <person name="Treitli S.C."/>
            <person name="Kolisko M."/>
            <person name="Husnik F."/>
            <person name="Keeling P."/>
            <person name="Hampl V."/>
        </authorList>
    </citation>
    <scope>NUCLEOTIDE SEQUENCE [LARGE SCALE GENOMIC DNA]</scope>
    <source>
        <strain evidence="1">ST1C</strain>
    </source>
</reference>
<name>A0A5J4TIM8_9EUKA</name>